<dbReference type="EMBL" id="JAAAPX010000163">
    <property type="protein sequence ID" value="KAF4227943.1"/>
    <property type="molecule type" value="Genomic_DNA"/>
</dbReference>
<organism evidence="3 4">
    <name type="scientific">Aspergillus fumigatiaffinis</name>
    <dbReference type="NCBI Taxonomy" id="340414"/>
    <lineage>
        <taxon>Eukaryota</taxon>
        <taxon>Fungi</taxon>
        <taxon>Dikarya</taxon>
        <taxon>Ascomycota</taxon>
        <taxon>Pezizomycotina</taxon>
        <taxon>Eurotiomycetes</taxon>
        <taxon>Eurotiomycetidae</taxon>
        <taxon>Eurotiales</taxon>
        <taxon>Aspergillaceae</taxon>
        <taxon>Aspergillus</taxon>
        <taxon>Aspergillus subgen. Fumigati</taxon>
    </lineage>
</organism>
<name>A0A8H4GTG0_9EURO</name>
<accession>A0A8H4GTG0</accession>
<dbReference type="Gene3D" id="3.40.30.10">
    <property type="entry name" value="Glutaredoxin"/>
    <property type="match status" value="1"/>
</dbReference>
<evidence type="ECO:0000313" key="3">
    <source>
        <dbReference type="EMBL" id="KAF4227943.1"/>
    </source>
</evidence>
<dbReference type="CDD" id="cd03046">
    <property type="entry name" value="GST_N_GTT1_like"/>
    <property type="match status" value="1"/>
</dbReference>
<evidence type="ECO:0000259" key="2">
    <source>
        <dbReference type="PROSITE" id="PS50404"/>
    </source>
</evidence>
<sequence length="437" mass="49258">MWLMEELNLSYDIKTYKRGPNGIAPPELKQVHPLGKSPIVSVQPPDASPVVLVESAVIIEYFLDHFCGPNTHLIPQRYQPGREGKLGGETDAWMRYRYYMHYAEGSLMSPIQVQLIMNALKNAPVPFFIKPITGLITSKVSSEFLDQELRTHFRFLEDQLASAPEEGPFLCGSRLTAADIQMSIPVIAALNLGIIQRKEYPRLDVYAGVIQNEQGYRRAVEEVERIEGRPFMKDARGNTMVKGDGERYLIKDDRAMKTHRKEIAAELGENPKKLYPYWSPATLTYFFDLKHGDDPGHGPCKENKVIAFTTIQVAYSTLTTCPVAFNGRRLRSVAASALPSSLFKNNKPPSDNSNVQAVSEVVPAGWVAYHELLHLFWGLVMNQCDNEEYNFLRMAGKKPGKDRTMYTKSLAIKNPENYALAAYVVFLSCSCDCDHVR</sequence>
<comment type="caution">
    <text evidence="3">The sequence shown here is derived from an EMBL/GenBank/DDBJ whole genome shotgun (WGS) entry which is preliminary data.</text>
</comment>
<reference evidence="3" key="1">
    <citation type="journal article" date="2020" name="bioRxiv">
        <title>Genomic and phenotypic heterogeneity of clinical isolates of the human pathogens Aspergillus fumigatus, Aspergillus lentulus and Aspergillus fumigatiaffinis.</title>
        <authorList>
            <person name="dos Santos R.A.C."/>
            <person name="Steenwyk J.L."/>
            <person name="Rivero-Menendez O."/>
            <person name="Mead M.E."/>
            <person name="Silva L.P."/>
            <person name="Bastos R.W."/>
            <person name="Alastruey-Izquierdo A."/>
            <person name="Goldman G.H."/>
            <person name="Rokas A."/>
        </authorList>
    </citation>
    <scope>NUCLEOTIDE SEQUENCE</scope>
    <source>
        <strain evidence="3">CNM-CM6805</strain>
    </source>
</reference>
<dbReference type="Pfam" id="PF13409">
    <property type="entry name" value="GST_N_2"/>
    <property type="match status" value="1"/>
</dbReference>
<dbReference type="AlphaFoldDB" id="A0A8H4GTG0"/>
<dbReference type="Proteomes" id="UP000653565">
    <property type="component" value="Unassembled WGS sequence"/>
</dbReference>
<dbReference type="SUPFAM" id="SSF52833">
    <property type="entry name" value="Thioredoxin-like"/>
    <property type="match status" value="1"/>
</dbReference>
<feature type="domain" description="GST N-terminal" evidence="2">
    <location>
        <begin position="1"/>
        <end position="70"/>
    </location>
</feature>
<dbReference type="InterPro" id="IPR004045">
    <property type="entry name" value="Glutathione_S-Trfase_N"/>
</dbReference>
<comment type="similarity">
    <text evidence="1">Belongs to the GST superfamily.</text>
</comment>
<gene>
    <name evidence="3" type="ORF">CNMCM6805_002520</name>
</gene>
<dbReference type="SUPFAM" id="SSF47616">
    <property type="entry name" value="GST C-terminal domain-like"/>
    <property type="match status" value="1"/>
</dbReference>
<evidence type="ECO:0000256" key="1">
    <source>
        <dbReference type="ARBA" id="ARBA00007409"/>
    </source>
</evidence>
<dbReference type="PANTHER" id="PTHR44051">
    <property type="entry name" value="GLUTATHIONE S-TRANSFERASE-RELATED"/>
    <property type="match status" value="1"/>
</dbReference>
<dbReference type="OrthoDB" id="2098326at2759"/>
<reference evidence="3" key="2">
    <citation type="submission" date="2020-04" db="EMBL/GenBank/DDBJ databases">
        <authorList>
            <person name="Santos R.A.C."/>
            <person name="Steenwyk J.L."/>
            <person name="Rivero-Menendez O."/>
            <person name="Mead M.E."/>
            <person name="Silva L.P."/>
            <person name="Bastos R.W."/>
            <person name="Alastruey-Izquierdo A."/>
            <person name="Goldman G.H."/>
            <person name="Rokas A."/>
        </authorList>
    </citation>
    <scope>NUCLEOTIDE SEQUENCE</scope>
    <source>
        <strain evidence="3">CNM-CM6805</strain>
    </source>
</reference>
<dbReference type="SFLD" id="SFLDS00019">
    <property type="entry name" value="Glutathione_Transferase_(cytos"/>
    <property type="match status" value="1"/>
</dbReference>
<dbReference type="PANTHER" id="PTHR44051:SF9">
    <property type="entry name" value="GLUTATHIONE S-TRANSFERASE 1"/>
    <property type="match status" value="1"/>
</dbReference>
<proteinExistence type="inferred from homology"/>
<dbReference type="CDD" id="cd03189">
    <property type="entry name" value="GST_C_GTT1_like"/>
    <property type="match status" value="1"/>
</dbReference>
<keyword evidence="4" id="KW-1185">Reference proteome</keyword>
<dbReference type="InterPro" id="IPR036249">
    <property type="entry name" value="Thioredoxin-like_sf"/>
</dbReference>
<dbReference type="InterPro" id="IPR036282">
    <property type="entry name" value="Glutathione-S-Trfase_C_sf"/>
</dbReference>
<dbReference type="InterPro" id="IPR040079">
    <property type="entry name" value="Glutathione_S-Trfase"/>
</dbReference>
<dbReference type="PROSITE" id="PS50404">
    <property type="entry name" value="GST_NTER"/>
    <property type="match status" value="1"/>
</dbReference>
<dbReference type="Gene3D" id="1.20.1050.10">
    <property type="match status" value="1"/>
</dbReference>
<protein>
    <recommendedName>
        <fullName evidence="2">GST N-terminal domain-containing protein</fullName>
    </recommendedName>
</protein>
<evidence type="ECO:0000313" key="4">
    <source>
        <dbReference type="Proteomes" id="UP000653565"/>
    </source>
</evidence>